<keyword evidence="1" id="KW-1133">Transmembrane helix</keyword>
<dbReference type="AlphaFoldDB" id="A0A8X6XYY6"/>
<sequence length="75" mass="8424">RQECENIDQRPLRSSFGNIQDLRGLGIFSALFAFPFSSMLGYANSHIGHTIDRSHKRNGAISTVNRTLDLNLGKY</sequence>
<accession>A0A8X6XYY6</accession>
<protein>
    <submittedName>
        <fullName evidence="2">Uncharacterized protein</fullName>
    </submittedName>
</protein>
<keyword evidence="1" id="KW-0472">Membrane</keyword>
<comment type="caution">
    <text evidence="2">The sequence shown here is derived from an EMBL/GenBank/DDBJ whole genome shotgun (WGS) entry which is preliminary data.</text>
</comment>
<organism evidence="2 3">
    <name type="scientific">Trichonephila inaurata madagascariensis</name>
    <dbReference type="NCBI Taxonomy" id="2747483"/>
    <lineage>
        <taxon>Eukaryota</taxon>
        <taxon>Metazoa</taxon>
        <taxon>Ecdysozoa</taxon>
        <taxon>Arthropoda</taxon>
        <taxon>Chelicerata</taxon>
        <taxon>Arachnida</taxon>
        <taxon>Araneae</taxon>
        <taxon>Araneomorphae</taxon>
        <taxon>Entelegynae</taxon>
        <taxon>Araneoidea</taxon>
        <taxon>Nephilidae</taxon>
        <taxon>Trichonephila</taxon>
        <taxon>Trichonephila inaurata</taxon>
    </lineage>
</organism>
<evidence type="ECO:0000313" key="3">
    <source>
        <dbReference type="Proteomes" id="UP000886998"/>
    </source>
</evidence>
<proteinExistence type="predicted"/>
<dbReference type="Proteomes" id="UP000886998">
    <property type="component" value="Unassembled WGS sequence"/>
</dbReference>
<reference evidence="2" key="1">
    <citation type="submission" date="2020-08" db="EMBL/GenBank/DDBJ databases">
        <title>Multicomponent nature underlies the extraordinary mechanical properties of spider dragline silk.</title>
        <authorList>
            <person name="Kono N."/>
            <person name="Nakamura H."/>
            <person name="Mori M."/>
            <person name="Yoshida Y."/>
            <person name="Ohtoshi R."/>
            <person name="Malay A.D."/>
            <person name="Moran D.A.P."/>
            <person name="Tomita M."/>
            <person name="Numata K."/>
            <person name="Arakawa K."/>
        </authorList>
    </citation>
    <scope>NUCLEOTIDE SEQUENCE</scope>
</reference>
<keyword evidence="1" id="KW-0812">Transmembrane</keyword>
<feature type="transmembrane region" description="Helical" evidence="1">
    <location>
        <begin position="22"/>
        <end position="43"/>
    </location>
</feature>
<evidence type="ECO:0000256" key="1">
    <source>
        <dbReference type="SAM" id="Phobius"/>
    </source>
</evidence>
<dbReference type="EMBL" id="BMAV01014136">
    <property type="protein sequence ID" value="GFY62217.1"/>
    <property type="molecule type" value="Genomic_DNA"/>
</dbReference>
<name>A0A8X6XYY6_9ARAC</name>
<feature type="non-terminal residue" evidence="2">
    <location>
        <position position="1"/>
    </location>
</feature>
<keyword evidence="3" id="KW-1185">Reference proteome</keyword>
<evidence type="ECO:0000313" key="2">
    <source>
        <dbReference type="EMBL" id="GFY62217.1"/>
    </source>
</evidence>
<gene>
    <name evidence="2" type="ORF">TNIN_286421</name>
</gene>